<sequence length="79" mass="8673">MKFASLLSAVGIAKQARNEKRDSYTINNVSTLTLQPKISTLFYGKWRVDALAIDTITKQSAGCMRVLAHIIPKPQPAKG</sequence>
<dbReference type="EMBL" id="JAHWGI010001418">
    <property type="protein sequence ID" value="KAK3931189.1"/>
    <property type="molecule type" value="Genomic_DNA"/>
</dbReference>
<proteinExistence type="predicted"/>
<reference evidence="1" key="2">
    <citation type="journal article" date="2023" name="BMC Genomics">
        <title>Pest status, molecular evolution, and epigenetic factors derived from the genome assembly of Frankliniella fusca, a thysanopteran phytovirus vector.</title>
        <authorList>
            <person name="Catto M.A."/>
            <person name="Labadie P.E."/>
            <person name="Jacobson A.L."/>
            <person name="Kennedy G.G."/>
            <person name="Srinivasan R."/>
            <person name="Hunt B.G."/>
        </authorList>
    </citation>
    <scope>NUCLEOTIDE SEQUENCE</scope>
    <source>
        <strain evidence="1">PL_HMW_Pooled</strain>
    </source>
</reference>
<dbReference type="GO" id="GO:0032259">
    <property type="term" value="P:methylation"/>
    <property type="evidence" value="ECO:0007669"/>
    <property type="project" value="UniProtKB-KW"/>
</dbReference>
<keyword evidence="2" id="KW-1185">Reference proteome</keyword>
<evidence type="ECO:0000313" key="2">
    <source>
        <dbReference type="Proteomes" id="UP001219518"/>
    </source>
</evidence>
<dbReference type="AlphaFoldDB" id="A0AAE1LUE1"/>
<gene>
    <name evidence="1" type="ORF">KUF71_025169</name>
</gene>
<comment type="caution">
    <text evidence="1">The sequence shown here is derived from an EMBL/GenBank/DDBJ whole genome shotgun (WGS) entry which is preliminary data.</text>
</comment>
<dbReference type="Proteomes" id="UP001219518">
    <property type="component" value="Unassembled WGS sequence"/>
</dbReference>
<dbReference type="GO" id="GO:0008168">
    <property type="term" value="F:methyltransferase activity"/>
    <property type="evidence" value="ECO:0007669"/>
    <property type="project" value="UniProtKB-KW"/>
</dbReference>
<protein>
    <submittedName>
        <fullName evidence="1">tRNA 5-hydroxyuridine methyltransferase</fullName>
    </submittedName>
</protein>
<evidence type="ECO:0000313" key="1">
    <source>
        <dbReference type="EMBL" id="KAK3931189.1"/>
    </source>
</evidence>
<reference evidence="1" key="1">
    <citation type="submission" date="2021-07" db="EMBL/GenBank/DDBJ databases">
        <authorList>
            <person name="Catto M.A."/>
            <person name="Jacobson A."/>
            <person name="Kennedy G."/>
            <person name="Labadie P."/>
            <person name="Hunt B.G."/>
            <person name="Srinivasan R."/>
        </authorList>
    </citation>
    <scope>NUCLEOTIDE SEQUENCE</scope>
    <source>
        <strain evidence="1">PL_HMW_Pooled</strain>
        <tissue evidence="1">Head</tissue>
    </source>
</reference>
<name>A0AAE1LUE1_9NEOP</name>
<accession>A0AAE1LUE1</accession>
<organism evidence="1 2">
    <name type="scientific">Frankliniella fusca</name>
    <dbReference type="NCBI Taxonomy" id="407009"/>
    <lineage>
        <taxon>Eukaryota</taxon>
        <taxon>Metazoa</taxon>
        <taxon>Ecdysozoa</taxon>
        <taxon>Arthropoda</taxon>
        <taxon>Hexapoda</taxon>
        <taxon>Insecta</taxon>
        <taxon>Pterygota</taxon>
        <taxon>Neoptera</taxon>
        <taxon>Paraneoptera</taxon>
        <taxon>Thysanoptera</taxon>
        <taxon>Terebrantia</taxon>
        <taxon>Thripoidea</taxon>
        <taxon>Thripidae</taxon>
        <taxon>Frankliniella</taxon>
    </lineage>
</organism>
<keyword evidence="1" id="KW-0489">Methyltransferase</keyword>
<keyword evidence="1" id="KW-0808">Transferase</keyword>